<evidence type="ECO:0000313" key="8">
    <source>
        <dbReference type="EMBL" id="CAH0110065.1"/>
    </source>
</evidence>
<evidence type="ECO:0000256" key="4">
    <source>
        <dbReference type="ARBA" id="ARBA00022989"/>
    </source>
</evidence>
<gene>
    <name evidence="8" type="ORF">DGAL_LOCUS13564</name>
</gene>
<dbReference type="PANTHER" id="PTHR14409:SF0">
    <property type="entry name" value="PROTEIN MANBAL"/>
    <property type="match status" value="1"/>
</dbReference>
<evidence type="ECO:0000313" key="9">
    <source>
        <dbReference type="Proteomes" id="UP000789390"/>
    </source>
</evidence>
<evidence type="ECO:0000256" key="6">
    <source>
        <dbReference type="SAM" id="MobiDB-lite"/>
    </source>
</evidence>
<evidence type="ECO:0000256" key="7">
    <source>
        <dbReference type="SAM" id="Phobius"/>
    </source>
</evidence>
<name>A0A8J2RWR1_9CRUS</name>
<feature type="transmembrane region" description="Helical" evidence="7">
    <location>
        <begin position="16"/>
        <end position="37"/>
    </location>
</feature>
<keyword evidence="4 7" id="KW-1133">Transmembrane helix</keyword>
<feature type="region of interest" description="Disordered" evidence="6">
    <location>
        <begin position="43"/>
        <end position="83"/>
    </location>
</feature>
<feature type="compositionally biased region" description="Basic residues" evidence="6">
    <location>
        <begin position="65"/>
        <end position="83"/>
    </location>
</feature>
<proteinExistence type="inferred from homology"/>
<dbReference type="GO" id="GO:0016020">
    <property type="term" value="C:membrane"/>
    <property type="evidence" value="ECO:0007669"/>
    <property type="project" value="UniProtKB-SubCell"/>
</dbReference>
<dbReference type="OrthoDB" id="10040809at2759"/>
<comment type="subcellular location">
    <subcellularLocation>
        <location evidence="1">Membrane</location>
        <topology evidence="1">Single-pass membrane protein</topology>
    </subcellularLocation>
</comment>
<keyword evidence="5 7" id="KW-0472">Membrane</keyword>
<evidence type="ECO:0000256" key="5">
    <source>
        <dbReference type="ARBA" id="ARBA00023136"/>
    </source>
</evidence>
<comment type="caution">
    <text evidence="8">The sequence shown here is derived from an EMBL/GenBank/DDBJ whole genome shotgun (WGS) entry which is preliminary data.</text>
</comment>
<keyword evidence="9" id="KW-1185">Reference proteome</keyword>
<reference evidence="8" key="1">
    <citation type="submission" date="2021-11" db="EMBL/GenBank/DDBJ databases">
        <authorList>
            <person name="Schell T."/>
        </authorList>
    </citation>
    <scope>NUCLEOTIDE SEQUENCE</scope>
    <source>
        <strain evidence="8">M5</strain>
    </source>
</reference>
<evidence type="ECO:0000256" key="3">
    <source>
        <dbReference type="ARBA" id="ARBA00022692"/>
    </source>
</evidence>
<evidence type="ECO:0008006" key="10">
    <source>
        <dbReference type="Google" id="ProtNLM"/>
    </source>
</evidence>
<keyword evidence="3 7" id="KW-0812">Transmembrane</keyword>
<dbReference type="InterPro" id="IPR009621">
    <property type="entry name" value="UPF0239"/>
</dbReference>
<organism evidence="8 9">
    <name type="scientific">Daphnia galeata</name>
    <dbReference type="NCBI Taxonomy" id="27404"/>
    <lineage>
        <taxon>Eukaryota</taxon>
        <taxon>Metazoa</taxon>
        <taxon>Ecdysozoa</taxon>
        <taxon>Arthropoda</taxon>
        <taxon>Crustacea</taxon>
        <taxon>Branchiopoda</taxon>
        <taxon>Diplostraca</taxon>
        <taxon>Cladocera</taxon>
        <taxon>Anomopoda</taxon>
        <taxon>Daphniidae</taxon>
        <taxon>Daphnia</taxon>
    </lineage>
</organism>
<dbReference type="Proteomes" id="UP000789390">
    <property type="component" value="Unassembled WGS sequence"/>
</dbReference>
<evidence type="ECO:0000256" key="2">
    <source>
        <dbReference type="ARBA" id="ARBA00006839"/>
    </source>
</evidence>
<sequence>MVAAMMDIEETTFDLFLRYGLFFGAIFQLVCIGAAIFGPEISETHSKEEISEDSGSEHGSPMNTGHKHFGQHNRRKMDKKKRR</sequence>
<dbReference type="PANTHER" id="PTHR14409">
    <property type="entry name" value="MANNOSIDASE, BETA A, LYSOSOMAL-LIKE, MANBAL PROTEIN"/>
    <property type="match status" value="1"/>
</dbReference>
<evidence type="ECO:0000256" key="1">
    <source>
        <dbReference type="ARBA" id="ARBA00004167"/>
    </source>
</evidence>
<protein>
    <recommendedName>
        <fullName evidence="10">Protein anon-73B1</fullName>
    </recommendedName>
</protein>
<accession>A0A8J2RWR1</accession>
<dbReference type="Pfam" id="PF06783">
    <property type="entry name" value="UPF0239"/>
    <property type="match status" value="1"/>
</dbReference>
<comment type="similarity">
    <text evidence="2">Belongs to the UPF0239 family.</text>
</comment>
<dbReference type="EMBL" id="CAKKLH010000299">
    <property type="protein sequence ID" value="CAH0110065.1"/>
    <property type="molecule type" value="Genomic_DNA"/>
</dbReference>
<dbReference type="AlphaFoldDB" id="A0A8J2RWR1"/>